<gene>
    <name evidence="1" type="ORF">ACFQEY_10315</name>
</gene>
<evidence type="ECO:0000313" key="1">
    <source>
        <dbReference type="EMBL" id="MFC6889404.1"/>
    </source>
</evidence>
<comment type="caution">
    <text evidence="1">The sequence shown here is derived from an EMBL/GenBank/DDBJ whole genome shotgun (WGS) entry which is preliminary data.</text>
</comment>
<dbReference type="PANTHER" id="PTHR43300">
    <property type="entry name" value="ACETYLTRANSFERASE"/>
    <property type="match status" value="1"/>
</dbReference>
<sequence>MATASDPTELPRVVDDCEIGEGTEIAPFAVLSDCEFGRDCRVWRFVNCYGAAFGDGVMIGSFAEIQSDVVVGDRTRIQSHAFVPSLTRIGDDVFVSHGAKFVNDLYPPSGDPDAWEPTVIGNGASIGTNATLLPVEIGENATVGAGAVVVDDVPPNATVAGNPARIVGDGGE</sequence>
<dbReference type="CDD" id="cd03358">
    <property type="entry name" value="LbH_WxcM_N_like"/>
    <property type="match status" value="1"/>
</dbReference>
<dbReference type="EMBL" id="JBHSXI010000011">
    <property type="protein sequence ID" value="MFC6889404.1"/>
    <property type="molecule type" value="Genomic_DNA"/>
</dbReference>
<dbReference type="GO" id="GO:0016746">
    <property type="term" value="F:acyltransferase activity"/>
    <property type="evidence" value="ECO:0007669"/>
    <property type="project" value="UniProtKB-KW"/>
</dbReference>
<dbReference type="PANTHER" id="PTHR43300:SF10">
    <property type="entry name" value="2,3,4,5-TETRAHYDROPYRIDINE-2,6-DICARBOXYLATE N-ACETYLTRANSFERASE"/>
    <property type="match status" value="1"/>
</dbReference>
<dbReference type="SUPFAM" id="SSF51161">
    <property type="entry name" value="Trimeric LpxA-like enzymes"/>
    <property type="match status" value="1"/>
</dbReference>
<dbReference type="Gene3D" id="2.160.10.10">
    <property type="entry name" value="Hexapeptide repeat proteins"/>
    <property type="match status" value="1"/>
</dbReference>
<evidence type="ECO:0000313" key="2">
    <source>
        <dbReference type="Proteomes" id="UP001596333"/>
    </source>
</evidence>
<dbReference type="InterPro" id="IPR001451">
    <property type="entry name" value="Hexapep"/>
</dbReference>
<dbReference type="RefSeq" id="WP_379768180.1">
    <property type="nucleotide sequence ID" value="NZ_JBHSXI010000011.1"/>
</dbReference>
<keyword evidence="1" id="KW-0012">Acyltransferase</keyword>
<organism evidence="1 2">
    <name type="scientific">Halorubrum trueperi</name>
    <dbReference type="NCBI Taxonomy" id="2004704"/>
    <lineage>
        <taxon>Archaea</taxon>
        <taxon>Methanobacteriati</taxon>
        <taxon>Methanobacteriota</taxon>
        <taxon>Stenosarchaea group</taxon>
        <taxon>Halobacteria</taxon>
        <taxon>Halobacteriales</taxon>
        <taxon>Haloferacaceae</taxon>
        <taxon>Halorubrum</taxon>
    </lineage>
</organism>
<dbReference type="Pfam" id="PF00132">
    <property type="entry name" value="Hexapep"/>
    <property type="match status" value="1"/>
</dbReference>
<dbReference type="Proteomes" id="UP001596333">
    <property type="component" value="Unassembled WGS sequence"/>
</dbReference>
<dbReference type="InterPro" id="IPR050179">
    <property type="entry name" value="Trans_hexapeptide_repeat"/>
</dbReference>
<dbReference type="AlphaFoldDB" id="A0ABD5UJB5"/>
<keyword evidence="2" id="KW-1185">Reference proteome</keyword>
<dbReference type="Pfam" id="PF14602">
    <property type="entry name" value="Hexapep_2"/>
    <property type="match status" value="1"/>
</dbReference>
<keyword evidence="1" id="KW-0808">Transferase</keyword>
<dbReference type="EC" id="2.3.1.-" evidence="1"/>
<reference evidence="1 2" key="1">
    <citation type="journal article" date="2019" name="Int. J. Syst. Evol. Microbiol.">
        <title>The Global Catalogue of Microorganisms (GCM) 10K type strain sequencing project: providing services to taxonomists for standard genome sequencing and annotation.</title>
        <authorList>
            <consortium name="The Broad Institute Genomics Platform"/>
            <consortium name="The Broad Institute Genome Sequencing Center for Infectious Disease"/>
            <person name="Wu L."/>
            <person name="Ma J."/>
        </authorList>
    </citation>
    <scope>NUCLEOTIDE SEQUENCE [LARGE SCALE GENOMIC DNA]</scope>
    <source>
        <strain evidence="1 2">Y73</strain>
    </source>
</reference>
<accession>A0ABD5UJB5</accession>
<name>A0ABD5UJB5_9EURY</name>
<dbReference type="InterPro" id="IPR011004">
    <property type="entry name" value="Trimer_LpxA-like_sf"/>
</dbReference>
<proteinExistence type="predicted"/>
<protein>
    <submittedName>
        <fullName evidence="1">Acyltransferase</fullName>
        <ecNumber evidence="1">2.3.1.-</ecNumber>
    </submittedName>
</protein>